<dbReference type="PROSITE" id="PS00041">
    <property type="entry name" value="HTH_ARAC_FAMILY_1"/>
    <property type="match status" value="1"/>
</dbReference>
<dbReference type="GO" id="GO:0003700">
    <property type="term" value="F:DNA-binding transcription factor activity"/>
    <property type="evidence" value="ECO:0007669"/>
    <property type="project" value="InterPro"/>
</dbReference>
<dbReference type="PROSITE" id="PS01124">
    <property type="entry name" value="HTH_ARAC_FAMILY_2"/>
    <property type="match status" value="1"/>
</dbReference>
<evidence type="ECO:0000256" key="2">
    <source>
        <dbReference type="ARBA" id="ARBA00023125"/>
    </source>
</evidence>
<evidence type="ECO:0000313" key="6">
    <source>
        <dbReference type="Proteomes" id="UP000183255"/>
    </source>
</evidence>
<dbReference type="PANTHER" id="PTHR43280">
    <property type="entry name" value="ARAC-FAMILY TRANSCRIPTIONAL REGULATOR"/>
    <property type="match status" value="1"/>
</dbReference>
<proteinExistence type="predicted"/>
<dbReference type="Gene3D" id="1.10.10.60">
    <property type="entry name" value="Homeodomain-like"/>
    <property type="match status" value="2"/>
</dbReference>
<dbReference type="Pfam" id="PF12833">
    <property type="entry name" value="HTH_18"/>
    <property type="match status" value="1"/>
</dbReference>
<dbReference type="AlphaFoldDB" id="A0A1G8GH13"/>
<evidence type="ECO:0000313" key="5">
    <source>
        <dbReference type="EMBL" id="SDH93665.1"/>
    </source>
</evidence>
<accession>A0A1G8GH13</accession>
<dbReference type="InterPro" id="IPR018062">
    <property type="entry name" value="HTH_AraC-typ_CS"/>
</dbReference>
<organism evidence="5 6">
    <name type="scientific">Proteiniclasticum ruminis</name>
    <dbReference type="NCBI Taxonomy" id="398199"/>
    <lineage>
        <taxon>Bacteria</taxon>
        <taxon>Bacillati</taxon>
        <taxon>Bacillota</taxon>
        <taxon>Clostridia</taxon>
        <taxon>Eubacteriales</taxon>
        <taxon>Clostridiaceae</taxon>
        <taxon>Proteiniclasticum</taxon>
    </lineage>
</organism>
<dbReference type="GO" id="GO:0043565">
    <property type="term" value="F:sequence-specific DNA binding"/>
    <property type="evidence" value="ECO:0007669"/>
    <property type="project" value="InterPro"/>
</dbReference>
<gene>
    <name evidence="5" type="ORF">SAMN05421804_101261</name>
</gene>
<feature type="domain" description="HTH araC/xylS-type" evidence="4">
    <location>
        <begin position="140"/>
        <end position="238"/>
    </location>
</feature>
<keyword evidence="1" id="KW-0805">Transcription regulation</keyword>
<dbReference type="InterPro" id="IPR018060">
    <property type="entry name" value="HTH_AraC"/>
</dbReference>
<dbReference type="RefSeq" id="WP_051651421.1">
    <property type="nucleotide sequence ID" value="NZ_DAMANS010000006.1"/>
</dbReference>
<reference evidence="5 6" key="1">
    <citation type="submission" date="2016-10" db="EMBL/GenBank/DDBJ databases">
        <authorList>
            <person name="de Groot N.N."/>
        </authorList>
    </citation>
    <scope>NUCLEOTIDE SEQUENCE [LARGE SCALE GENOMIC DNA]</scope>
    <source>
        <strain evidence="5 6">CGMCC 1.5058</strain>
    </source>
</reference>
<keyword evidence="2" id="KW-0238">DNA-binding</keyword>
<dbReference type="PANTHER" id="PTHR43280:SF28">
    <property type="entry name" value="HTH-TYPE TRANSCRIPTIONAL ACTIVATOR RHAS"/>
    <property type="match status" value="1"/>
</dbReference>
<dbReference type="SUPFAM" id="SSF46689">
    <property type="entry name" value="Homeodomain-like"/>
    <property type="match status" value="2"/>
</dbReference>
<dbReference type="EMBL" id="FNDZ01000001">
    <property type="protein sequence ID" value="SDH93665.1"/>
    <property type="molecule type" value="Genomic_DNA"/>
</dbReference>
<dbReference type="Proteomes" id="UP000183255">
    <property type="component" value="Unassembled WGS sequence"/>
</dbReference>
<dbReference type="SMART" id="SM00342">
    <property type="entry name" value="HTH_ARAC"/>
    <property type="match status" value="1"/>
</dbReference>
<evidence type="ECO:0000256" key="3">
    <source>
        <dbReference type="ARBA" id="ARBA00023163"/>
    </source>
</evidence>
<evidence type="ECO:0000256" key="1">
    <source>
        <dbReference type="ARBA" id="ARBA00023015"/>
    </source>
</evidence>
<keyword evidence="3" id="KW-0804">Transcription</keyword>
<protein>
    <submittedName>
        <fullName evidence="5">Helix-turn-helix domain-containing protein</fullName>
    </submittedName>
</protein>
<dbReference type="InterPro" id="IPR009057">
    <property type="entry name" value="Homeodomain-like_sf"/>
</dbReference>
<evidence type="ECO:0000259" key="4">
    <source>
        <dbReference type="PROSITE" id="PS01124"/>
    </source>
</evidence>
<name>A0A1G8GH13_9CLOT</name>
<sequence length="241" mass="27897">MFIERNPKEVAEDFYASTFIAVSAYSYDGKIQYSGGDHYRYADYDLINNLLEKMLYPTDTSYTSLTLSNDRGYHYTAYYINKTSPKDGFVIMGPYNQEDLERVNNLNICYSNNLYMAPLNQTLDLCPANGCAGCYSLNVRRAMNFIQAHYKENITLDALVSHLNLNKSYFCTLFKKETGVTFTHYVNLVRVEKSKRQLLKDNKSVLDIALSVGFSNQNYYTITFKRITSMTPMEFRKKAYI</sequence>